<feature type="transmembrane region" description="Helical" evidence="1">
    <location>
        <begin position="116"/>
        <end position="137"/>
    </location>
</feature>
<feature type="transmembrane region" description="Helical" evidence="1">
    <location>
        <begin position="186"/>
        <end position="210"/>
    </location>
</feature>
<evidence type="ECO:0000256" key="1">
    <source>
        <dbReference type="SAM" id="Phobius"/>
    </source>
</evidence>
<keyword evidence="1" id="KW-0472">Membrane</keyword>
<evidence type="ECO:0000313" key="2">
    <source>
        <dbReference type="EMBL" id="UXI70481.1"/>
    </source>
</evidence>
<dbReference type="Proteomes" id="UP001064632">
    <property type="component" value="Chromosome"/>
</dbReference>
<dbReference type="RefSeq" id="WP_261697429.1">
    <property type="nucleotide sequence ID" value="NZ_CP104694.1"/>
</dbReference>
<name>A0ABY6BPK3_9GAMM</name>
<accession>A0ABY6BPK3</accession>
<sequence length="418" mass="43136">MARIAIETAPPASVPLRFLASAPAWGMVAGALLVFAPDAALASRWHPATLAITHAVTLGVLGNAMFGSLLQFLPAAAGVRLCGGRWMAAGVHVLLNSGAVLLVWGLQEFSAARLQWGALALMAAFAGLASMTLPGLLGARAARLLRTGLALSVVGGVTTALLGCALVSIVTGWLSWPLVETLDLHVTWGIAVWIGVLLVTVGRVVLPMFLGVAAYSDCRQRVVLGSLVGAAVLVTVGTALAYGQWPLRQFIGALGACIAASACVWVVATARGRNPGLRAYWLAGLVGILAAGLMASVAGDDGMAAGTLLVVWALPTIVVGTLLEIATFVTWIVLQRSSARGTPLPTLQRLLPERQKFLGLGLQCASGVLLLLAVLQPTPAHLDAAGWSLLGSYACFAGMLLGLHRQAGAFVRLQGRHA</sequence>
<gene>
    <name evidence="2" type="ORF">N4264_12840</name>
</gene>
<keyword evidence="1" id="KW-0812">Transmembrane</keyword>
<reference evidence="2" key="1">
    <citation type="submission" date="2022-09" db="EMBL/GenBank/DDBJ databases">
        <title>Tahibacter sp. nov., isolated from a fresh water.</title>
        <authorList>
            <person name="Baek J.H."/>
            <person name="Lee J.K."/>
            <person name="Kim J.M."/>
            <person name="Jeon C.O."/>
        </authorList>
    </citation>
    <scope>NUCLEOTIDE SEQUENCE</scope>
    <source>
        <strain evidence="2">W38</strain>
    </source>
</reference>
<protein>
    <submittedName>
        <fullName evidence="2">Uncharacterized protein</fullName>
    </submittedName>
</protein>
<feature type="transmembrane region" description="Helical" evidence="1">
    <location>
        <begin position="85"/>
        <end position="104"/>
    </location>
</feature>
<feature type="transmembrane region" description="Helical" evidence="1">
    <location>
        <begin position="249"/>
        <end position="268"/>
    </location>
</feature>
<feature type="transmembrane region" description="Helical" evidence="1">
    <location>
        <begin position="310"/>
        <end position="334"/>
    </location>
</feature>
<feature type="transmembrane region" description="Helical" evidence="1">
    <location>
        <begin position="48"/>
        <end position="73"/>
    </location>
</feature>
<evidence type="ECO:0000313" key="3">
    <source>
        <dbReference type="Proteomes" id="UP001064632"/>
    </source>
</evidence>
<keyword evidence="3" id="KW-1185">Reference proteome</keyword>
<feature type="transmembrane region" description="Helical" evidence="1">
    <location>
        <begin position="16"/>
        <end position="36"/>
    </location>
</feature>
<feature type="transmembrane region" description="Helical" evidence="1">
    <location>
        <begin position="222"/>
        <end position="243"/>
    </location>
</feature>
<organism evidence="2 3">
    <name type="scientific">Tahibacter amnicola</name>
    <dbReference type="NCBI Taxonomy" id="2976241"/>
    <lineage>
        <taxon>Bacteria</taxon>
        <taxon>Pseudomonadati</taxon>
        <taxon>Pseudomonadota</taxon>
        <taxon>Gammaproteobacteria</taxon>
        <taxon>Lysobacterales</taxon>
        <taxon>Rhodanobacteraceae</taxon>
        <taxon>Tahibacter</taxon>
    </lineage>
</organism>
<feature type="transmembrane region" description="Helical" evidence="1">
    <location>
        <begin position="384"/>
        <end position="403"/>
    </location>
</feature>
<feature type="transmembrane region" description="Helical" evidence="1">
    <location>
        <begin position="149"/>
        <end position="174"/>
    </location>
</feature>
<keyword evidence="1" id="KW-1133">Transmembrane helix</keyword>
<proteinExistence type="predicted"/>
<dbReference type="EMBL" id="CP104694">
    <property type="protein sequence ID" value="UXI70481.1"/>
    <property type="molecule type" value="Genomic_DNA"/>
</dbReference>
<feature type="transmembrane region" description="Helical" evidence="1">
    <location>
        <begin position="357"/>
        <end position="378"/>
    </location>
</feature>
<feature type="transmembrane region" description="Helical" evidence="1">
    <location>
        <begin position="280"/>
        <end position="298"/>
    </location>
</feature>